<dbReference type="Proteomes" id="UP001327027">
    <property type="component" value="Unassembled WGS sequence"/>
</dbReference>
<keyword evidence="3" id="KW-1185">Reference proteome</keyword>
<protein>
    <recommendedName>
        <fullName evidence="4">Secreted protein</fullName>
    </recommendedName>
</protein>
<feature type="signal peptide" evidence="1">
    <location>
        <begin position="1"/>
        <end position="22"/>
    </location>
</feature>
<comment type="caution">
    <text evidence="2">The sequence shown here is derived from an EMBL/GenBank/DDBJ whole genome shotgun (WGS) entry which is preliminary data.</text>
</comment>
<feature type="chain" id="PRO_5046945008" description="Secreted protein" evidence="1">
    <location>
        <begin position="23"/>
        <end position="158"/>
    </location>
</feature>
<keyword evidence="1" id="KW-0732">Signal</keyword>
<dbReference type="EMBL" id="JAYKLX010000003">
    <property type="protein sequence ID" value="MEB3345083.1"/>
    <property type="molecule type" value="Genomic_DNA"/>
</dbReference>
<gene>
    <name evidence="2" type="ORF">U6A24_06405</name>
</gene>
<evidence type="ECO:0000313" key="3">
    <source>
        <dbReference type="Proteomes" id="UP001327027"/>
    </source>
</evidence>
<proteinExistence type="predicted"/>
<name>A0ABU5ZT02_9FLAO</name>
<organism evidence="2 3">
    <name type="scientific">Aquimarina gracilis</name>
    <dbReference type="NCBI Taxonomy" id="874422"/>
    <lineage>
        <taxon>Bacteria</taxon>
        <taxon>Pseudomonadati</taxon>
        <taxon>Bacteroidota</taxon>
        <taxon>Flavobacteriia</taxon>
        <taxon>Flavobacteriales</taxon>
        <taxon>Flavobacteriaceae</taxon>
        <taxon>Aquimarina</taxon>
    </lineage>
</organism>
<evidence type="ECO:0000256" key="1">
    <source>
        <dbReference type="SAM" id="SignalP"/>
    </source>
</evidence>
<evidence type="ECO:0000313" key="2">
    <source>
        <dbReference type="EMBL" id="MEB3345083.1"/>
    </source>
</evidence>
<dbReference type="RefSeq" id="WP_324179117.1">
    <property type="nucleotide sequence ID" value="NZ_BAABAW010000008.1"/>
</dbReference>
<accession>A0ABU5ZT02</accession>
<reference evidence="2 3" key="1">
    <citation type="journal article" date="2013" name="Int. J. Syst. Evol. Microbiol.">
        <title>Aquimarina gracilis sp. nov., isolated from the gut microflora of a mussel, Mytilus coruscus, and emended description of Aquimarina spongiae.</title>
        <authorList>
            <person name="Park S.C."/>
            <person name="Choe H.N."/>
            <person name="Baik K.S."/>
            <person name="Seong C.N."/>
        </authorList>
    </citation>
    <scope>NUCLEOTIDE SEQUENCE [LARGE SCALE GENOMIC DNA]</scope>
    <source>
        <strain evidence="2 3">PSC32</strain>
    </source>
</reference>
<evidence type="ECO:0008006" key="4">
    <source>
        <dbReference type="Google" id="ProtNLM"/>
    </source>
</evidence>
<sequence>MKKTFYLGLVTLFMIQSMMSQSFFETASKNEWEGKGELLGSTASFRMNWEPILEGKFFRLSFQNQRDQSKEYIFRAMGVYQPNSDDTFTGTWFDSGGFSFPIKGSFSENELVVYWGTPETEEGKTIYTINEGGSVSVRDYVLKDGKLIQFGKASYEKQ</sequence>